<dbReference type="PROSITE" id="PS50268">
    <property type="entry name" value="CADHERIN_2"/>
    <property type="match status" value="7"/>
</dbReference>
<dbReference type="HOGENOM" id="CLU_016170_0_0_1"/>
<dbReference type="GeneTree" id="ENSGT00940000157655"/>
<dbReference type="GO" id="GO:0008013">
    <property type="term" value="F:beta-catenin binding"/>
    <property type="evidence" value="ECO:0007669"/>
    <property type="project" value="TreeGrafter"/>
</dbReference>
<dbReference type="GO" id="GO:0005509">
    <property type="term" value="F:calcium ion binding"/>
    <property type="evidence" value="ECO:0007669"/>
    <property type="project" value="UniProtKB-UniRule"/>
</dbReference>
<keyword evidence="6" id="KW-1133">Transmembrane helix</keyword>
<dbReference type="GO" id="GO:0016323">
    <property type="term" value="C:basolateral plasma membrane"/>
    <property type="evidence" value="ECO:0007669"/>
    <property type="project" value="Ensembl"/>
</dbReference>
<dbReference type="Pfam" id="PF00028">
    <property type="entry name" value="Cadherin"/>
    <property type="match status" value="5"/>
</dbReference>
<dbReference type="InterPro" id="IPR015919">
    <property type="entry name" value="Cadherin-like_sf"/>
</dbReference>
<dbReference type="PANTHER" id="PTHR24027:SF419">
    <property type="entry name" value="CADHERIN-17"/>
    <property type="match status" value="1"/>
</dbReference>
<dbReference type="CDD" id="cd11304">
    <property type="entry name" value="Cadherin_repeat"/>
    <property type="match status" value="6"/>
</dbReference>
<dbReference type="GO" id="GO:0045296">
    <property type="term" value="F:cadherin binding"/>
    <property type="evidence" value="ECO:0007669"/>
    <property type="project" value="TreeGrafter"/>
</dbReference>
<dbReference type="AlphaFoldDB" id="G3WVK7"/>
<dbReference type="InterPro" id="IPR039808">
    <property type="entry name" value="Cadherin"/>
</dbReference>
<dbReference type="GO" id="GO:0006857">
    <property type="term" value="P:oligopeptide transport"/>
    <property type="evidence" value="ECO:0007669"/>
    <property type="project" value="Ensembl"/>
</dbReference>
<evidence type="ECO:0000256" key="2">
    <source>
        <dbReference type="ARBA" id="ARBA00022737"/>
    </source>
</evidence>
<dbReference type="SUPFAM" id="SSF49313">
    <property type="entry name" value="Cadherin-like"/>
    <property type="match status" value="7"/>
</dbReference>
<keyword evidence="9" id="KW-1185">Reference proteome</keyword>
<dbReference type="GO" id="GO:0005427">
    <property type="term" value="F:proton-dependent oligopeptide secondary active transmembrane transporter activity"/>
    <property type="evidence" value="ECO:0007669"/>
    <property type="project" value="Ensembl"/>
</dbReference>
<proteinExistence type="predicted"/>
<dbReference type="GO" id="GO:0007229">
    <property type="term" value="P:integrin-mediated signaling pathway"/>
    <property type="evidence" value="ECO:0007669"/>
    <property type="project" value="Ensembl"/>
</dbReference>
<dbReference type="GO" id="GO:0007156">
    <property type="term" value="P:homophilic cell adhesion via plasma membrane adhesion molecules"/>
    <property type="evidence" value="ECO:0007669"/>
    <property type="project" value="Ensembl"/>
</dbReference>
<dbReference type="SMART" id="SM00112">
    <property type="entry name" value="CA"/>
    <property type="match status" value="6"/>
</dbReference>
<dbReference type="Proteomes" id="UP000007648">
    <property type="component" value="Unassembled WGS sequence"/>
</dbReference>
<evidence type="ECO:0000256" key="3">
    <source>
        <dbReference type="ARBA" id="ARBA00022837"/>
    </source>
</evidence>
<accession>G3WVK7</accession>
<evidence type="ECO:0000256" key="5">
    <source>
        <dbReference type="PROSITE-ProRule" id="PRU00043"/>
    </source>
</evidence>
<dbReference type="GO" id="GO:0016342">
    <property type="term" value="C:catenin complex"/>
    <property type="evidence" value="ECO:0007669"/>
    <property type="project" value="TreeGrafter"/>
</dbReference>
<evidence type="ECO:0000313" key="8">
    <source>
        <dbReference type="Ensembl" id="ENSSHAP00000019462.2"/>
    </source>
</evidence>
<protein>
    <submittedName>
        <fullName evidence="8">Cadherin 17</fullName>
    </submittedName>
</protein>
<reference evidence="8" key="3">
    <citation type="submission" date="2025-09" db="UniProtKB">
        <authorList>
            <consortium name="Ensembl"/>
        </authorList>
    </citation>
    <scope>IDENTIFICATION</scope>
</reference>
<dbReference type="GO" id="GO:0005912">
    <property type="term" value="C:adherens junction"/>
    <property type="evidence" value="ECO:0007669"/>
    <property type="project" value="TreeGrafter"/>
</dbReference>
<dbReference type="GO" id="GO:0002314">
    <property type="term" value="P:germinal center B cell differentiation"/>
    <property type="evidence" value="ECO:0007669"/>
    <property type="project" value="Ensembl"/>
</dbReference>
<dbReference type="GO" id="GO:0048536">
    <property type="term" value="P:spleen development"/>
    <property type="evidence" value="ECO:0007669"/>
    <property type="project" value="Ensembl"/>
</dbReference>
<feature type="transmembrane region" description="Helical" evidence="6">
    <location>
        <begin position="7"/>
        <end position="28"/>
    </location>
</feature>
<feature type="domain" description="Cadherin" evidence="7">
    <location>
        <begin position="460"/>
        <end position="568"/>
    </location>
</feature>
<dbReference type="Ensembl" id="ENSSHAT00000019619.2">
    <property type="protein sequence ID" value="ENSSHAP00000019462.2"/>
    <property type="gene ID" value="ENSSHAG00000016528.2"/>
</dbReference>
<comment type="subcellular location">
    <subcellularLocation>
        <location evidence="1">Membrane</location>
    </subcellularLocation>
</comment>
<evidence type="ECO:0000313" key="9">
    <source>
        <dbReference type="Proteomes" id="UP000007648"/>
    </source>
</evidence>
<evidence type="ECO:0000259" key="7">
    <source>
        <dbReference type="PROSITE" id="PS50268"/>
    </source>
</evidence>
<evidence type="ECO:0000256" key="6">
    <source>
        <dbReference type="SAM" id="Phobius"/>
    </source>
</evidence>
<dbReference type="GO" id="GO:0044331">
    <property type="term" value="P:cell-cell adhesion mediated by cadherin"/>
    <property type="evidence" value="ECO:0007669"/>
    <property type="project" value="TreeGrafter"/>
</dbReference>
<dbReference type="GO" id="GO:0000902">
    <property type="term" value="P:cell morphogenesis"/>
    <property type="evidence" value="ECO:0007669"/>
    <property type="project" value="TreeGrafter"/>
</dbReference>
<evidence type="ECO:0000256" key="1">
    <source>
        <dbReference type="ARBA" id="ARBA00004370"/>
    </source>
</evidence>
<gene>
    <name evidence="8" type="primary">CDH17</name>
</gene>
<dbReference type="GO" id="GO:0002315">
    <property type="term" value="P:marginal zone B cell differentiation"/>
    <property type="evidence" value="ECO:0007669"/>
    <property type="project" value="Ensembl"/>
</dbReference>
<feature type="domain" description="Cadherin" evidence="7">
    <location>
        <begin position="273"/>
        <end position="342"/>
    </location>
</feature>
<feature type="domain" description="Cadherin" evidence="7">
    <location>
        <begin position="31"/>
        <end position="128"/>
    </location>
</feature>
<dbReference type="PROSITE" id="PS00232">
    <property type="entry name" value="CADHERIN_1"/>
    <property type="match status" value="3"/>
</dbReference>
<dbReference type="GO" id="GO:0016339">
    <property type="term" value="P:calcium-dependent cell-cell adhesion via plasma membrane cell adhesion molecules"/>
    <property type="evidence" value="ECO:0007669"/>
    <property type="project" value="Ensembl"/>
</dbReference>
<dbReference type="PANTHER" id="PTHR24027">
    <property type="entry name" value="CADHERIN-23"/>
    <property type="match status" value="1"/>
</dbReference>
<keyword evidence="2" id="KW-0677">Repeat</keyword>
<reference evidence="8 9" key="1">
    <citation type="journal article" date="2011" name="Proc. Natl. Acad. Sci. U.S.A.">
        <title>Genetic diversity and population structure of the endangered marsupial Sarcophilus harrisii (Tasmanian devil).</title>
        <authorList>
            <person name="Miller W."/>
            <person name="Hayes V.M."/>
            <person name="Ratan A."/>
            <person name="Petersen D.C."/>
            <person name="Wittekindt N.E."/>
            <person name="Miller J."/>
            <person name="Walenz B."/>
            <person name="Knight J."/>
            <person name="Qi J."/>
            <person name="Zhao F."/>
            <person name="Wang Q."/>
            <person name="Bedoya-Reina O.C."/>
            <person name="Katiyar N."/>
            <person name="Tomsho L.P."/>
            <person name="Kasson L.M."/>
            <person name="Hardie R.A."/>
            <person name="Woodbridge P."/>
            <person name="Tindall E.A."/>
            <person name="Bertelsen M.F."/>
            <person name="Dixon D."/>
            <person name="Pyecroft S."/>
            <person name="Helgen K.M."/>
            <person name="Lesk A.M."/>
            <person name="Pringle T.H."/>
            <person name="Patterson N."/>
            <person name="Zhang Y."/>
            <person name="Kreiss A."/>
            <person name="Woods G.M."/>
            <person name="Jones M.E."/>
            <person name="Schuster S.C."/>
        </authorList>
    </citation>
    <scope>NUCLEOTIDE SEQUENCE [LARGE SCALE GENOMIC DNA]</scope>
</reference>
<keyword evidence="6" id="KW-0812">Transmembrane</keyword>
<sequence>MYSKITVRTCILTLYLIYTLTYLTYGGFSGPLKPMTFSIFEGEEKSNQIIFQFKSDAPNVKFQLSGETDDTFYIHPDGILYYSGILDREKKAVHKLQVEVLDAGGRRIEGPVPITIEIKDINDNRPIFLQKNYNGSVRQGSRPGKPFMYVNATDQDDPATPHAKLFYRIAVQLPKINNVMYFQINNQTGGISLTLEGSKELDPFKNAHYDLVVSVMDMGGQSENSFSDTGSVNIVVEENIWKAPGLVTIKENSTEPHPLPITQVQWNEPGAHYSLVEKEKLLRFPFSIDDNGTIYVTQPLDREEKESYVFYAAAKEDNGQLLAKPLEIHVEVEDINDNPPICPASETIFEVQENEKIGSNIGVFYAYDMDQNGTLNSFLQYKIVDQSPLFPSNDLFLIQPVDGIIQLAKTSLRKQDTPQYHLKVQVSDRAFTTICDVTINVIDINDQIPIFEKNDYGNLTIDENIAVGTTILTIQATDADEPFTGSSKILYTFTNEDFDGKLVIDTDPITNAGYVKINKPLDFEKMPVYNLIIKAENPEPLVQNVRYNESSYAKFILMVSDVNEAPVFSQALYQAQISENAEINTKLITINATDPEGEAISYSLSGDTRGWLRIDGVTGEIFTMRSLDRETEKYYQVKVIATEKGGSHLTSSVYFHLALLDVNDNPPRLVKDYTGLFFCYPLSKPGSLIIEATDDDQQPAWGPRFDFSLGNTKLQNDWEISKINGSHAKVSIKHTNFEEKVYEVSVKINDGGKPPLENTVSFPVTMCKCASDGWCYQEPDSFSGMPTVAMAVGTFLVTFLVIGECHFLDPDVIALSPRSSVGLELTPASICH</sequence>
<dbReference type="Gene3D" id="2.60.40.60">
    <property type="entry name" value="Cadherins"/>
    <property type="match status" value="7"/>
</dbReference>
<keyword evidence="4 6" id="KW-0472">Membrane</keyword>
<feature type="domain" description="Cadherin" evidence="7">
    <location>
        <begin position="683"/>
        <end position="781"/>
    </location>
</feature>
<dbReference type="GO" id="GO:0009986">
    <property type="term" value="C:cell surface"/>
    <property type="evidence" value="ECO:0007669"/>
    <property type="project" value="Ensembl"/>
</dbReference>
<dbReference type="GO" id="GO:0034332">
    <property type="term" value="P:adherens junction organization"/>
    <property type="evidence" value="ECO:0007669"/>
    <property type="project" value="TreeGrafter"/>
</dbReference>
<dbReference type="PRINTS" id="PR00205">
    <property type="entry name" value="CADHERIN"/>
</dbReference>
<feature type="domain" description="Cadherin" evidence="7">
    <location>
        <begin position="569"/>
        <end position="669"/>
    </location>
</feature>
<organism evidence="8 9">
    <name type="scientific">Sarcophilus harrisii</name>
    <name type="common">Tasmanian devil</name>
    <name type="synonym">Sarcophilus laniarius</name>
    <dbReference type="NCBI Taxonomy" id="9305"/>
    <lineage>
        <taxon>Eukaryota</taxon>
        <taxon>Metazoa</taxon>
        <taxon>Chordata</taxon>
        <taxon>Craniata</taxon>
        <taxon>Vertebrata</taxon>
        <taxon>Euteleostomi</taxon>
        <taxon>Mammalia</taxon>
        <taxon>Metatheria</taxon>
        <taxon>Dasyuromorphia</taxon>
        <taxon>Dasyuridae</taxon>
        <taxon>Sarcophilus</taxon>
    </lineage>
</organism>
<dbReference type="InParanoid" id="G3WVK7"/>
<dbReference type="InterPro" id="IPR020894">
    <property type="entry name" value="Cadherin_CS"/>
</dbReference>
<dbReference type="GO" id="GO:0005178">
    <property type="term" value="F:integrin binding"/>
    <property type="evidence" value="ECO:0007669"/>
    <property type="project" value="Ensembl"/>
</dbReference>
<feature type="domain" description="Cadherin" evidence="7">
    <location>
        <begin position="343"/>
        <end position="451"/>
    </location>
</feature>
<dbReference type="GO" id="GO:0007043">
    <property type="term" value="P:cell-cell junction assembly"/>
    <property type="evidence" value="ECO:0007669"/>
    <property type="project" value="TreeGrafter"/>
</dbReference>
<dbReference type="eggNOG" id="KOG3594">
    <property type="taxonomic scope" value="Eukaryota"/>
</dbReference>
<reference evidence="8" key="2">
    <citation type="submission" date="2025-08" db="UniProtKB">
        <authorList>
            <consortium name="Ensembl"/>
        </authorList>
    </citation>
    <scope>IDENTIFICATION</scope>
</reference>
<dbReference type="GO" id="GO:0005654">
    <property type="term" value="C:nucleoplasm"/>
    <property type="evidence" value="ECO:0007669"/>
    <property type="project" value="Ensembl"/>
</dbReference>
<dbReference type="GO" id="GO:0016477">
    <property type="term" value="P:cell migration"/>
    <property type="evidence" value="ECO:0007669"/>
    <property type="project" value="TreeGrafter"/>
</dbReference>
<dbReference type="GO" id="GO:0033626">
    <property type="term" value="P:positive regulation of integrin activation by cell surface receptor linked signal transduction"/>
    <property type="evidence" value="ECO:0007669"/>
    <property type="project" value="Ensembl"/>
</dbReference>
<dbReference type="FunCoup" id="G3WVK7">
    <property type="interactions" value="68"/>
</dbReference>
<dbReference type="STRING" id="9305.ENSSHAP00000019462"/>
<feature type="domain" description="Cadherin" evidence="7">
    <location>
        <begin position="129"/>
        <end position="246"/>
    </location>
</feature>
<keyword evidence="3 5" id="KW-0106">Calcium</keyword>
<evidence type="ECO:0000256" key="4">
    <source>
        <dbReference type="ARBA" id="ARBA00023136"/>
    </source>
</evidence>
<dbReference type="InterPro" id="IPR002126">
    <property type="entry name" value="Cadherin-like_dom"/>
</dbReference>
<name>G3WVK7_SARHA</name>